<organism evidence="2">
    <name type="scientific">freshwater metagenome</name>
    <dbReference type="NCBI Taxonomy" id="449393"/>
    <lineage>
        <taxon>unclassified sequences</taxon>
        <taxon>metagenomes</taxon>
        <taxon>ecological metagenomes</taxon>
    </lineage>
</organism>
<evidence type="ECO:0000313" key="2">
    <source>
        <dbReference type="EMBL" id="CAB4951224.1"/>
    </source>
</evidence>
<feature type="transmembrane region" description="Helical" evidence="1">
    <location>
        <begin position="49"/>
        <end position="68"/>
    </location>
</feature>
<keyword evidence="1" id="KW-0472">Membrane</keyword>
<dbReference type="AlphaFoldDB" id="A0A6J7KAQ2"/>
<keyword evidence="1" id="KW-0812">Transmembrane</keyword>
<dbReference type="EMBL" id="CAFBNO010000011">
    <property type="protein sequence ID" value="CAB4951224.1"/>
    <property type="molecule type" value="Genomic_DNA"/>
</dbReference>
<sequence length="80" mass="8571">MKNNTLAMVATISLIVGVASLIGYIDPAVCPPNVEQAFITCQQSASEHIWGFVGFTAFGLVTLVVGTISNRRRSRKSDSN</sequence>
<protein>
    <submittedName>
        <fullName evidence="2">Unannotated protein</fullName>
    </submittedName>
</protein>
<evidence type="ECO:0000256" key="1">
    <source>
        <dbReference type="SAM" id="Phobius"/>
    </source>
</evidence>
<feature type="transmembrane region" description="Helical" evidence="1">
    <location>
        <begin position="7"/>
        <end position="25"/>
    </location>
</feature>
<accession>A0A6J7KAQ2</accession>
<reference evidence="2" key="1">
    <citation type="submission" date="2020-05" db="EMBL/GenBank/DDBJ databases">
        <authorList>
            <person name="Chiriac C."/>
            <person name="Salcher M."/>
            <person name="Ghai R."/>
            <person name="Kavagutti S V."/>
        </authorList>
    </citation>
    <scope>NUCLEOTIDE SEQUENCE</scope>
</reference>
<name>A0A6J7KAQ2_9ZZZZ</name>
<keyword evidence="1" id="KW-1133">Transmembrane helix</keyword>
<proteinExistence type="predicted"/>
<gene>
    <name evidence="2" type="ORF">UFOPK3837_00442</name>
</gene>